<reference evidence="1" key="1">
    <citation type="submission" date="2022-11" db="EMBL/GenBank/DDBJ databases">
        <authorList>
            <person name="Petersen C."/>
        </authorList>
    </citation>
    <scope>NUCLEOTIDE SEQUENCE</scope>
    <source>
        <strain evidence="1">IBT 30069</strain>
    </source>
</reference>
<gene>
    <name evidence="1" type="ORF">N7456_003202</name>
</gene>
<dbReference type="EMBL" id="JAPQKH010000003">
    <property type="protein sequence ID" value="KAJ5106527.1"/>
    <property type="molecule type" value="Genomic_DNA"/>
</dbReference>
<evidence type="ECO:0000313" key="2">
    <source>
        <dbReference type="Proteomes" id="UP001149165"/>
    </source>
</evidence>
<organism evidence="1 2">
    <name type="scientific">Penicillium angulare</name>
    <dbReference type="NCBI Taxonomy" id="116970"/>
    <lineage>
        <taxon>Eukaryota</taxon>
        <taxon>Fungi</taxon>
        <taxon>Dikarya</taxon>
        <taxon>Ascomycota</taxon>
        <taxon>Pezizomycotina</taxon>
        <taxon>Eurotiomycetes</taxon>
        <taxon>Eurotiomycetidae</taxon>
        <taxon>Eurotiales</taxon>
        <taxon>Aspergillaceae</taxon>
        <taxon>Penicillium</taxon>
    </lineage>
</organism>
<proteinExistence type="predicted"/>
<evidence type="ECO:0000313" key="1">
    <source>
        <dbReference type="EMBL" id="KAJ5106527.1"/>
    </source>
</evidence>
<keyword evidence="2" id="KW-1185">Reference proteome</keyword>
<accession>A0A9W9FUD4</accession>
<protein>
    <submittedName>
        <fullName evidence="1">Uncharacterized protein</fullName>
    </submittedName>
</protein>
<dbReference type="Proteomes" id="UP001149165">
    <property type="component" value="Unassembled WGS sequence"/>
</dbReference>
<comment type="caution">
    <text evidence="1">The sequence shown here is derived from an EMBL/GenBank/DDBJ whole genome shotgun (WGS) entry which is preliminary data.</text>
</comment>
<dbReference type="AlphaFoldDB" id="A0A9W9FUD4"/>
<reference evidence="1" key="2">
    <citation type="journal article" date="2023" name="IMA Fungus">
        <title>Comparative genomic study of the Penicillium genus elucidates a diverse pangenome and 15 lateral gene transfer events.</title>
        <authorList>
            <person name="Petersen C."/>
            <person name="Sorensen T."/>
            <person name="Nielsen M.R."/>
            <person name="Sondergaard T.E."/>
            <person name="Sorensen J.L."/>
            <person name="Fitzpatrick D.A."/>
            <person name="Frisvad J.C."/>
            <person name="Nielsen K.L."/>
        </authorList>
    </citation>
    <scope>NUCLEOTIDE SEQUENCE</scope>
    <source>
        <strain evidence="1">IBT 30069</strain>
    </source>
</reference>
<name>A0A9W9FUD4_9EURO</name>
<sequence>MADGTWDIWSLTLDDVTIDGVGISYNTCTSSTLEASTILESRIYSWLIRIGNFKLEVVNMVKSGAQIGLNELEVNSVPEVPAMEKSVT</sequence>